<proteinExistence type="inferred from homology"/>
<keyword evidence="4" id="KW-1185">Reference proteome</keyword>
<dbReference type="AlphaFoldDB" id="A0A326UK33"/>
<name>A0A326UK33_THEHA</name>
<dbReference type="InterPro" id="IPR000073">
    <property type="entry name" value="AB_hydrolase_1"/>
</dbReference>
<dbReference type="RefSeq" id="WP_111321133.1">
    <property type="nucleotide sequence ID" value="NZ_BIFX01000002.1"/>
</dbReference>
<accession>A0A326UK33</accession>
<evidence type="ECO:0000259" key="2">
    <source>
        <dbReference type="Pfam" id="PF12697"/>
    </source>
</evidence>
<dbReference type="Gene3D" id="1.20.1440.110">
    <property type="entry name" value="acylaminoacyl peptidase"/>
    <property type="match status" value="1"/>
</dbReference>
<protein>
    <submittedName>
        <fullName evidence="3">Alpha/beta hydrolase family protein</fullName>
    </submittedName>
</protein>
<dbReference type="GO" id="GO:0016787">
    <property type="term" value="F:hydrolase activity"/>
    <property type="evidence" value="ECO:0007669"/>
    <property type="project" value="UniProtKB-KW"/>
</dbReference>
<dbReference type="InterPro" id="IPR050261">
    <property type="entry name" value="FrsA_esterase"/>
</dbReference>
<evidence type="ECO:0000313" key="4">
    <source>
        <dbReference type="Proteomes" id="UP000248806"/>
    </source>
</evidence>
<dbReference type="Pfam" id="PF12697">
    <property type="entry name" value="Abhydrolase_6"/>
    <property type="match status" value="1"/>
</dbReference>
<comment type="caution">
    <text evidence="3">The sequence shown here is derived from an EMBL/GenBank/DDBJ whole genome shotgun (WGS) entry which is preliminary data.</text>
</comment>
<feature type="domain" description="AB hydrolase-1" evidence="2">
    <location>
        <begin position="153"/>
        <end position="338"/>
    </location>
</feature>
<dbReference type="Proteomes" id="UP000248806">
    <property type="component" value="Unassembled WGS sequence"/>
</dbReference>
<dbReference type="PANTHER" id="PTHR22946">
    <property type="entry name" value="DIENELACTONE HYDROLASE DOMAIN-CONTAINING PROTEIN-RELATED"/>
    <property type="match status" value="1"/>
</dbReference>
<gene>
    <name evidence="3" type="ORF">EI42_01875</name>
</gene>
<keyword evidence="3" id="KW-0378">Hydrolase</keyword>
<sequence>MKLMFHDTPLAFEFLRVLSEGIYGGSDINECFLTASRIQEDDLESWYREWYRTAERIHSIANRCLERGHTVSARDAYLRASNYYRCAEFFLHIDQKKNASKALDTYKQSVHCFQQATRLFAFPCDIVRIPYEGTTLPGYFFRPDATNRTRPTLLLHGGYDSIGEELYFSTVPAALQRGYNCLIFEGPGQGEMIRLQHLPFRPDWEQVVTPVVDYALTLPGVDPARLVLEGRSLGGYLAPRAAAFEHRLAACIAIDGLFAFLPTAAEEELHATEEEANTALTQLMQTSLNMRWAVSQGMWTMQASSPFEFVQKMQHYTLEGIADQITCPTLVCDAEKDHFFAGQPMKLYDALTCPKTYMLFTAEDAAEEHCHEGATLLLNQRVFDWLDETLRS</sequence>
<dbReference type="EMBL" id="QKUF01000004">
    <property type="protein sequence ID" value="PZW32783.1"/>
    <property type="molecule type" value="Genomic_DNA"/>
</dbReference>
<dbReference type="SUPFAM" id="SSF53474">
    <property type="entry name" value="alpha/beta-Hydrolases"/>
    <property type="match status" value="1"/>
</dbReference>
<dbReference type="Gene3D" id="3.40.50.1820">
    <property type="entry name" value="alpha/beta hydrolase"/>
    <property type="match status" value="1"/>
</dbReference>
<evidence type="ECO:0000256" key="1">
    <source>
        <dbReference type="ARBA" id="ARBA00038115"/>
    </source>
</evidence>
<dbReference type="OrthoDB" id="9812921at2"/>
<dbReference type="InterPro" id="IPR029058">
    <property type="entry name" value="AB_hydrolase_fold"/>
</dbReference>
<dbReference type="PANTHER" id="PTHR22946:SF12">
    <property type="entry name" value="CONIDIAL PIGMENT BIOSYNTHESIS PROTEIN AYG1 (AFU_ORTHOLOGUE AFUA_2G17550)"/>
    <property type="match status" value="1"/>
</dbReference>
<comment type="similarity">
    <text evidence="1">Belongs to the AB hydrolase superfamily. FUS2 hydrolase family.</text>
</comment>
<reference evidence="3 4" key="1">
    <citation type="submission" date="2018-06" db="EMBL/GenBank/DDBJ databases">
        <title>Genomic Encyclopedia of Archaeal and Bacterial Type Strains, Phase II (KMG-II): from individual species to whole genera.</title>
        <authorList>
            <person name="Goeker M."/>
        </authorList>
    </citation>
    <scope>NUCLEOTIDE SEQUENCE [LARGE SCALE GENOMIC DNA]</scope>
    <source>
        <strain evidence="3 4">ATCC BAA-1881</strain>
    </source>
</reference>
<organism evidence="3 4">
    <name type="scientific">Thermosporothrix hazakensis</name>
    <dbReference type="NCBI Taxonomy" id="644383"/>
    <lineage>
        <taxon>Bacteria</taxon>
        <taxon>Bacillati</taxon>
        <taxon>Chloroflexota</taxon>
        <taxon>Ktedonobacteria</taxon>
        <taxon>Ktedonobacterales</taxon>
        <taxon>Thermosporotrichaceae</taxon>
        <taxon>Thermosporothrix</taxon>
    </lineage>
</organism>
<evidence type="ECO:0000313" key="3">
    <source>
        <dbReference type="EMBL" id="PZW32783.1"/>
    </source>
</evidence>